<evidence type="ECO:0000256" key="1">
    <source>
        <dbReference type="SAM" id="Phobius"/>
    </source>
</evidence>
<keyword evidence="1" id="KW-0472">Membrane</keyword>
<evidence type="ECO:0000313" key="3">
    <source>
        <dbReference type="Proteomes" id="UP000000600"/>
    </source>
</evidence>
<dbReference type="Proteomes" id="UP000000600">
    <property type="component" value="Unassembled WGS sequence"/>
</dbReference>
<dbReference type="RefSeq" id="XP_001439311.1">
    <property type="nucleotide sequence ID" value="XM_001439274.1"/>
</dbReference>
<organism evidence="2 3">
    <name type="scientific">Paramecium tetraurelia</name>
    <dbReference type="NCBI Taxonomy" id="5888"/>
    <lineage>
        <taxon>Eukaryota</taxon>
        <taxon>Sar</taxon>
        <taxon>Alveolata</taxon>
        <taxon>Ciliophora</taxon>
        <taxon>Intramacronucleata</taxon>
        <taxon>Oligohymenophorea</taxon>
        <taxon>Peniculida</taxon>
        <taxon>Parameciidae</taxon>
        <taxon>Paramecium</taxon>
    </lineage>
</organism>
<dbReference type="EMBL" id="CT868108">
    <property type="protein sequence ID" value="CAK71914.1"/>
    <property type="molecule type" value="Genomic_DNA"/>
</dbReference>
<accession>A0CM97</accession>
<dbReference type="AlphaFoldDB" id="A0CM97"/>
<dbReference type="KEGG" id="ptm:GSPATT00008393001"/>
<reference evidence="2 3" key="1">
    <citation type="journal article" date="2006" name="Nature">
        <title>Global trends of whole-genome duplications revealed by the ciliate Paramecium tetraurelia.</title>
        <authorList>
            <consortium name="Genoscope"/>
            <person name="Aury J.-M."/>
            <person name="Jaillon O."/>
            <person name="Duret L."/>
            <person name="Noel B."/>
            <person name="Jubin C."/>
            <person name="Porcel B.M."/>
            <person name="Segurens B."/>
            <person name="Daubin V."/>
            <person name="Anthouard V."/>
            <person name="Aiach N."/>
            <person name="Arnaiz O."/>
            <person name="Billaut A."/>
            <person name="Beisson J."/>
            <person name="Blanc I."/>
            <person name="Bouhouche K."/>
            <person name="Camara F."/>
            <person name="Duharcourt S."/>
            <person name="Guigo R."/>
            <person name="Gogendeau D."/>
            <person name="Katinka M."/>
            <person name="Keller A.-M."/>
            <person name="Kissmehl R."/>
            <person name="Klotz C."/>
            <person name="Koll F."/>
            <person name="Le Moue A."/>
            <person name="Lepere C."/>
            <person name="Malinsky S."/>
            <person name="Nowacki M."/>
            <person name="Nowak J.K."/>
            <person name="Plattner H."/>
            <person name="Poulain J."/>
            <person name="Ruiz F."/>
            <person name="Serrano V."/>
            <person name="Zagulski M."/>
            <person name="Dessen P."/>
            <person name="Betermier M."/>
            <person name="Weissenbach J."/>
            <person name="Scarpelli C."/>
            <person name="Schachter V."/>
            <person name="Sperling L."/>
            <person name="Meyer E."/>
            <person name="Cohen J."/>
            <person name="Wincker P."/>
        </authorList>
    </citation>
    <scope>NUCLEOTIDE SEQUENCE [LARGE SCALE GENOMIC DNA]</scope>
    <source>
        <strain evidence="2 3">Stock d4-2</strain>
    </source>
</reference>
<keyword evidence="1" id="KW-1133">Transmembrane helix</keyword>
<dbReference type="HOGENOM" id="CLU_2377305_0_0_1"/>
<keyword evidence="3" id="KW-1185">Reference proteome</keyword>
<feature type="transmembrane region" description="Helical" evidence="1">
    <location>
        <begin position="12"/>
        <end position="31"/>
    </location>
</feature>
<dbReference type="GeneID" id="5025096"/>
<proteinExistence type="predicted"/>
<gene>
    <name evidence="2" type="ORF">GSPATT00008393001</name>
</gene>
<keyword evidence="1" id="KW-0812">Transmembrane</keyword>
<protein>
    <submittedName>
        <fullName evidence="2">Uncharacterized protein</fullName>
    </submittedName>
</protein>
<dbReference type="InParanoid" id="A0CM97"/>
<sequence>MSSHLKQSINTLYLFNLIGESFFFNAIIQMYKLLGYETPWTPYKDVYYKGRLDICLDVFTRKSLDLVYILNKYNYKTQSQLLSIINFHQISIYIS</sequence>
<evidence type="ECO:0000313" key="2">
    <source>
        <dbReference type="EMBL" id="CAK71914.1"/>
    </source>
</evidence>
<name>A0CM97_PARTE</name>